<organism evidence="1 2">
    <name type="scientific">Araneus ventricosus</name>
    <name type="common">Orbweaver spider</name>
    <name type="synonym">Epeira ventricosa</name>
    <dbReference type="NCBI Taxonomy" id="182803"/>
    <lineage>
        <taxon>Eukaryota</taxon>
        <taxon>Metazoa</taxon>
        <taxon>Ecdysozoa</taxon>
        <taxon>Arthropoda</taxon>
        <taxon>Chelicerata</taxon>
        <taxon>Arachnida</taxon>
        <taxon>Araneae</taxon>
        <taxon>Araneomorphae</taxon>
        <taxon>Entelegynae</taxon>
        <taxon>Araneoidea</taxon>
        <taxon>Araneidae</taxon>
        <taxon>Araneus</taxon>
    </lineage>
</organism>
<keyword evidence="2" id="KW-1185">Reference proteome</keyword>
<dbReference type="EMBL" id="BGPR01000231">
    <property type="protein sequence ID" value="GBM06602.1"/>
    <property type="molecule type" value="Genomic_DNA"/>
</dbReference>
<dbReference type="OrthoDB" id="8034171at2759"/>
<accession>A0A4Y2CQ86</accession>
<comment type="caution">
    <text evidence="1">The sequence shown here is derived from an EMBL/GenBank/DDBJ whole genome shotgun (WGS) entry which is preliminary data.</text>
</comment>
<gene>
    <name evidence="1" type="ORF">AVEN_220039_1</name>
</gene>
<sequence>MSILLSVPVVLCPSNRYGYCNGIRHGDTTRRSVCPYTHFHSTDSVAVMPSGTGECDGVLSVRVYEWMAQLQSLKIVSQAELLAIREACLWTIKTNGQVKI</sequence>
<proteinExistence type="predicted"/>
<dbReference type="AlphaFoldDB" id="A0A4Y2CQ86"/>
<name>A0A4Y2CQ86_ARAVE</name>
<protein>
    <submittedName>
        <fullName evidence="1">Uncharacterized protein</fullName>
    </submittedName>
</protein>
<reference evidence="1 2" key="1">
    <citation type="journal article" date="2019" name="Sci. Rep.">
        <title>Orb-weaving spider Araneus ventricosus genome elucidates the spidroin gene catalogue.</title>
        <authorList>
            <person name="Kono N."/>
            <person name="Nakamura H."/>
            <person name="Ohtoshi R."/>
            <person name="Moran D.A.P."/>
            <person name="Shinohara A."/>
            <person name="Yoshida Y."/>
            <person name="Fujiwara M."/>
            <person name="Mori M."/>
            <person name="Tomita M."/>
            <person name="Arakawa K."/>
        </authorList>
    </citation>
    <scope>NUCLEOTIDE SEQUENCE [LARGE SCALE GENOMIC DNA]</scope>
</reference>
<dbReference type="Proteomes" id="UP000499080">
    <property type="component" value="Unassembled WGS sequence"/>
</dbReference>
<evidence type="ECO:0000313" key="1">
    <source>
        <dbReference type="EMBL" id="GBM06602.1"/>
    </source>
</evidence>
<evidence type="ECO:0000313" key="2">
    <source>
        <dbReference type="Proteomes" id="UP000499080"/>
    </source>
</evidence>